<keyword evidence="3" id="KW-1185">Reference proteome</keyword>
<feature type="chain" id="PRO_5041306726" evidence="1">
    <location>
        <begin position="27"/>
        <end position="70"/>
    </location>
</feature>
<dbReference type="EMBL" id="JAHRHJ020000003">
    <property type="protein sequence ID" value="KAH9323381.1"/>
    <property type="molecule type" value="Genomic_DNA"/>
</dbReference>
<feature type="non-terminal residue" evidence="2">
    <location>
        <position position="70"/>
    </location>
</feature>
<name>A0AA38GIT8_TAXCH</name>
<evidence type="ECO:0000256" key="1">
    <source>
        <dbReference type="SAM" id="SignalP"/>
    </source>
</evidence>
<evidence type="ECO:0000313" key="2">
    <source>
        <dbReference type="EMBL" id="KAH9323381.1"/>
    </source>
</evidence>
<dbReference type="AlphaFoldDB" id="A0AA38GIT8"/>
<accession>A0AA38GIT8</accession>
<feature type="signal peptide" evidence="1">
    <location>
        <begin position="1"/>
        <end position="26"/>
    </location>
</feature>
<sequence length="70" mass="7952">FEHSIFLPFQSLITLHLRPLLWVSFGSVPQRPSPSWECCQLFSDISGENQNKDGYQTCSRLGTGAAFEEF</sequence>
<organism evidence="2 3">
    <name type="scientific">Taxus chinensis</name>
    <name type="common">Chinese yew</name>
    <name type="synonym">Taxus wallichiana var. chinensis</name>
    <dbReference type="NCBI Taxonomy" id="29808"/>
    <lineage>
        <taxon>Eukaryota</taxon>
        <taxon>Viridiplantae</taxon>
        <taxon>Streptophyta</taxon>
        <taxon>Embryophyta</taxon>
        <taxon>Tracheophyta</taxon>
        <taxon>Spermatophyta</taxon>
        <taxon>Pinopsida</taxon>
        <taxon>Pinidae</taxon>
        <taxon>Conifers II</taxon>
        <taxon>Cupressales</taxon>
        <taxon>Taxaceae</taxon>
        <taxon>Taxus</taxon>
    </lineage>
</organism>
<evidence type="ECO:0000313" key="3">
    <source>
        <dbReference type="Proteomes" id="UP000824469"/>
    </source>
</evidence>
<comment type="caution">
    <text evidence="2">The sequence shown here is derived from an EMBL/GenBank/DDBJ whole genome shotgun (WGS) entry which is preliminary data.</text>
</comment>
<reference evidence="2 3" key="1">
    <citation type="journal article" date="2021" name="Nat. Plants">
        <title>The Taxus genome provides insights into paclitaxel biosynthesis.</title>
        <authorList>
            <person name="Xiong X."/>
            <person name="Gou J."/>
            <person name="Liao Q."/>
            <person name="Li Y."/>
            <person name="Zhou Q."/>
            <person name="Bi G."/>
            <person name="Li C."/>
            <person name="Du R."/>
            <person name="Wang X."/>
            <person name="Sun T."/>
            <person name="Guo L."/>
            <person name="Liang H."/>
            <person name="Lu P."/>
            <person name="Wu Y."/>
            <person name="Zhang Z."/>
            <person name="Ro D.K."/>
            <person name="Shang Y."/>
            <person name="Huang S."/>
            <person name="Yan J."/>
        </authorList>
    </citation>
    <scope>NUCLEOTIDE SEQUENCE [LARGE SCALE GENOMIC DNA]</scope>
    <source>
        <strain evidence="2">Ta-2019</strain>
    </source>
</reference>
<dbReference type="Proteomes" id="UP000824469">
    <property type="component" value="Unassembled WGS sequence"/>
</dbReference>
<feature type="non-terminal residue" evidence="2">
    <location>
        <position position="1"/>
    </location>
</feature>
<gene>
    <name evidence="2" type="ORF">KI387_018020</name>
</gene>
<protein>
    <submittedName>
        <fullName evidence="2">Uncharacterized protein</fullName>
    </submittedName>
</protein>
<proteinExistence type="predicted"/>
<keyword evidence="1" id="KW-0732">Signal</keyword>